<dbReference type="InterPro" id="IPR004143">
    <property type="entry name" value="BPL_LPL_catalytic"/>
</dbReference>
<organism evidence="2 3">
    <name type="scientific">Sediminicurvatus halobius</name>
    <dbReference type="NCBI Taxonomy" id="2182432"/>
    <lineage>
        <taxon>Bacteria</taxon>
        <taxon>Pseudomonadati</taxon>
        <taxon>Pseudomonadota</taxon>
        <taxon>Gammaproteobacteria</taxon>
        <taxon>Chromatiales</taxon>
        <taxon>Ectothiorhodospiraceae</taxon>
        <taxon>Sediminicurvatus</taxon>
    </lineage>
</organism>
<dbReference type="EMBL" id="QFFI01000021">
    <property type="protein sequence ID" value="PWG62208.1"/>
    <property type="molecule type" value="Genomic_DNA"/>
</dbReference>
<dbReference type="GO" id="GO:0005737">
    <property type="term" value="C:cytoplasm"/>
    <property type="evidence" value="ECO:0007669"/>
    <property type="project" value="TreeGrafter"/>
</dbReference>
<dbReference type="InterPro" id="IPR045864">
    <property type="entry name" value="aa-tRNA-synth_II/BPL/LPL"/>
</dbReference>
<accession>A0A2U2MZH1</accession>
<name>A0A2U2MZH1_9GAMM</name>
<dbReference type="Pfam" id="PF16917">
    <property type="entry name" value="BPL_LplA_LipB_2"/>
    <property type="match status" value="1"/>
</dbReference>
<dbReference type="PANTHER" id="PTHR12835">
    <property type="entry name" value="BIOTIN PROTEIN LIGASE"/>
    <property type="match status" value="1"/>
</dbReference>
<dbReference type="PROSITE" id="PS51733">
    <property type="entry name" value="BPL_LPL_CATALYTIC"/>
    <property type="match status" value="1"/>
</dbReference>
<comment type="caution">
    <text evidence="2">The sequence shown here is derived from an EMBL/GenBank/DDBJ whole genome shotgun (WGS) entry which is preliminary data.</text>
</comment>
<dbReference type="PANTHER" id="PTHR12835:SF5">
    <property type="entry name" value="BIOTIN--PROTEIN LIGASE"/>
    <property type="match status" value="1"/>
</dbReference>
<reference evidence="2 3" key="1">
    <citation type="submission" date="2018-05" db="EMBL/GenBank/DDBJ databases">
        <title>Spiribacter halobius sp. nov., a moderately halophilic bacterium isolated from marine solar saltern.</title>
        <authorList>
            <person name="Zheng W.-S."/>
            <person name="Lu D.-C."/>
            <person name="Du Z.-J."/>
        </authorList>
    </citation>
    <scope>NUCLEOTIDE SEQUENCE [LARGE SCALE GENOMIC DNA]</scope>
    <source>
        <strain evidence="2 3">E85</strain>
    </source>
</reference>
<sequence length="354" mass="37626">MPTTGPPAPPRSSPPSCRSCAAIWMRCAGRGVADEHWSAAQAELVFRGRRGTAAWVPGRVCGARARGFCPAPHRARPVGGPRGRGKTWAVTSSRDFPASGEALMATNQPRDPRLAATLPPLYDPVFLERADSAVDEAARRAAAGADEGLLVWVGEQAAGRGQREAWRSPPGGLYAAVLLRPEFPAERLPELGLVSLLALGTAVAELLPPMTGLDYRWPNDLLINGHKVGGVAVHRPQADAAILATQLNVAPPVEGWEYASLVADGAAETTPGEALERYARYLLDWLQRWDEEGLAPVCQSLRARGLLSREEPITVHVAAGPVTGIPRGLEADGSLRLASDGTEKTVALADFFGR</sequence>
<dbReference type="SUPFAM" id="SSF55681">
    <property type="entry name" value="Class II aaRS and biotin synthetases"/>
    <property type="match status" value="1"/>
</dbReference>
<evidence type="ECO:0000313" key="3">
    <source>
        <dbReference type="Proteomes" id="UP000245474"/>
    </source>
</evidence>
<keyword evidence="3" id="KW-1185">Reference proteome</keyword>
<dbReference type="Proteomes" id="UP000245474">
    <property type="component" value="Unassembled WGS sequence"/>
</dbReference>
<feature type="domain" description="BPL/LPL catalytic" evidence="1">
    <location>
        <begin position="107"/>
        <end position="290"/>
    </location>
</feature>
<evidence type="ECO:0000259" key="1">
    <source>
        <dbReference type="PROSITE" id="PS51733"/>
    </source>
</evidence>
<evidence type="ECO:0000313" key="2">
    <source>
        <dbReference type="EMBL" id="PWG62208.1"/>
    </source>
</evidence>
<dbReference type="GO" id="GO:0004077">
    <property type="term" value="F:biotin--[biotin carboxyl-carrier protein] ligase activity"/>
    <property type="evidence" value="ECO:0007669"/>
    <property type="project" value="TreeGrafter"/>
</dbReference>
<proteinExistence type="predicted"/>
<protein>
    <recommendedName>
        <fullName evidence="1">BPL/LPL catalytic domain-containing protein</fullName>
    </recommendedName>
</protein>
<dbReference type="Gene3D" id="3.30.930.10">
    <property type="entry name" value="Bira Bifunctional Protein, Domain 2"/>
    <property type="match status" value="1"/>
</dbReference>
<gene>
    <name evidence="2" type="ORF">DEM34_12935</name>
</gene>
<dbReference type="AlphaFoldDB" id="A0A2U2MZH1"/>